<dbReference type="EMBL" id="JAACJN010000506">
    <property type="protein sequence ID" value="KAF5341422.1"/>
    <property type="molecule type" value="Genomic_DNA"/>
</dbReference>
<proteinExistence type="predicted"/>
<feature type="domain" description="Fungal-type protein kinase" evidence="2">
    <location>
        <begin position="430"/>
        <end position="544"/>
    </location>
</feature>
<dbReference type="InterPro" id="IPR011009">
    <property type="entry name" value="Kinase-like_dom_sf"/>
</dbReference>
<dbReference type="PANTHER" id="PTHR38248">
    <property type="entry name" value="FUNK1 6"/>
    <property type="match status" value="1"/>
</dbReference>
<dbReference type="PANTHER" id="PTHR38248:SF2">
    <property type="entry name" value="FUNK1 11"/>
    <property type="match status" value="1"/>
</dbReference>
<evidence type="ECO:0000313" key="4">
    <source>
        <dbReference type="Proteomes" id="UP000518752"/>
    </source>
</evidence>
<feature type="region of interest" description="Disordered" evidence="1">
    <location>
        <begin position="711"/>
        <end position="780"/>
    </location>
</feature>
<feature type="compositionally biased region" description="Pro residues" evidence="1">
    <location>
        <begin position="15"/>
        <end position="29"/>
    </location>
</feature>
<feature type="compositionally biased region" description="Pro residues" evidence="1">
    <location>
        <begin position="37"/>
        <end position="60"/>
    </location>
</feature>
<feature type="domain" description="Fungal-type protein kinase" evidence="2">
    <location>
        <begin position="221"/>
        <end position="423"/>
    </location>
</feature>
<dbReference type="PROSITE" id="PS00109">
    <property type="entry name" value="PROTEIN_KINASE_TYR"/>
    <property type="match status" value="1"/>
</dbReference>
<protein>
    <recommendedName>
        <fullName evidence="2">Fungal-type protein kinase domain-containing protein</fullName>
    </recommendedName>
</protein>
<evidence type="ECO:0000256" key="1">
    <source>
        <dbReference type="SAM" id="MobiDB-lite"/>
    </source>
</evidence>
<dbReference type="OrthoDB" id="5584477at2759"/>
<evidence type="ECO:0000313" key="3">
    <source>
        <dbReference type="EMBL" id="KAF5341422.1"/>
    </source>
</evidence>
<dbReference type="InterPro" id="IPR040976">
    <property type="entry name" value="Pkinase_fungal"/>
</dbReference>
<accession>A0A8H5CIW6</accession>
<evidence type="ECO:0000259" key="2">
    <source>
        <dbReference type="Pfam" id="PF17667"/>
    </source>
</evidence>
<feature type="region of interest" description="Disordered" evidence="1">
    <location>
        <begin position="1"/>
        <end position="67"/>
    </location>
</feature>
<dbReference type="Proteomes" id="UP000518752">
    <property type="component" value="Unassembled WGS sequence"/>
</dbReference>
<dbReference type="Pfam" id="PF17667">
    <property type="entry name" value="Pkinase_fungal"/>
    <property type="match status" value="2"/>
</dbReference>
<dbReference type="AlphaFoldDB" id="A0A8H5CIW6"/>
<sequence length="780" mass="87007">MSLPRPSPARYSTPPSSPPITPSSTPPSTPLSSSSPPSTPPPSRTPPSTSPTALPLPNPPELFSTPISNRGVTLHAATSNHYVYKEAHVRAAAELKDRYEKVSIEAFLKLLPKGPKGMPEPDYAAVSRVAKIVPETAQYVPFIKAMKNYLANDWYLIDTSKSADVSPAVQFFSGSGIKPDMGLYAGKRGPKQKVTDASAVDVFGEFKIDDVDDPFYVHKVHSSDTATARDTRGQIVLYINAIQATQPRTRVFFFFILRDQCRLFCHSRAGSLYTDPFNYTKHSYLHEFFWRLTHASLSERGHDTSLKPVKGVQSDLGAARKALQLKEQDVLYEVDVGDRTFYISQPFTVHHHYPVGRGTRCYAAYDPKESDPNRKFILKDCWRNSKYPVEHVTYQQLKQAGVSHIPNAVVGADVGVEGSFQETELCGIHLVHYRLVLDIFGLPLSKAPSTYAFMRAIFHALTAHHDACSKAKLLHRDISSGNIIIHEGDGYLIDWERAKGLDDREVRANERTGTWQFLSIRLLQNPRLPHLIRDDLESFIYVVIHGAISFAQNNMTPSERLFFLRLFEHSEKEASSARLLLINGLAQLKLTTSHFRMLLHELVSLVRPLYLDEPESSNFVKDLFVSTMPVPPVVIQFPPGAVQTIFTRLHDQLYTHTCIIEIFSKAEANEVWRNTMVPDWKQNEVSPPHPSTDPLQLKFARDLNYRSLISSYRTTDNPSPPANADSIVKASDHTGSSTDDSAFGDSGTSDLTGSSNRGERSSGNASVDESDFDGAVKVEL</sequence>
<organism evidence="3 4">
    <name type="scientific">Collybiopsis confluens</name>
    <dbReference type="NCBI Taxonomy" id="2823264"/>
    <lineage>
        <taxon>Eukaryota</taxon>
        <taxon>Fungi</taxon>
        <taxon>Dikarya</taxon>
        <taxon>Basidiomycota</taxon>
        <taxon>Agaricomycotina</taxon>
        <taxon>Agaricomycetes</taxon>
        <taxon>Agaricomycetidae</taxon>
        <taxon>Agaricales</taxon>
        <taxon>Marasmiineae</taxon>
        <taxon>Omphalotaceae</taxon>
        <taxon>Collybiopsis</taxon>
    </lineage>
</organism>
<keyword evidence="4" id="KW-1185">Reference proteome</keyword>
<dbReference type="Gene3D" id="1.10.510.10">
    <property type="entry name" value="Transferase(Phosphotransferase) domain 1"/>
    <property type="match status" value="1"/>
</dbReference>
<gene>
    <name evidence="3" type="ORF">D9757_015154</name>
</gene>
<dbReference type="InterPro" id="IPR008266">
    <property type="entry name" value="Tyr_kinase_AS"/>
</dbReference>
<feature type="compositionally biased region" description="Low complexity" evidence="1">
    <location>
        <begin position="744"/>
        <end position="766"/>
    </location>
</feature>
<comment type="caution">
    <text evidence="3">The sequence shown here is derived from an EMBL/GenBank/DDBJ whole genome shotgun (WGS) entry which is preliminary data.</text>
</comment>
<reference evidence="3 4" key="1">
    <citation type="journal article" date="2020" name="ISME J.">
        <title>Uncovering the hidden diversity of litter-decomposition mechanisms in mushroom-forming fungi.</title>
        <authorList>
            <person name="Floudas D."/>
            <person name="Bentzer J."/>
            <person name="Ahren D."/>
            <person name="Johansson T."/>
            <person name="Persson P."/>
            <person name="Tunlid A."/>
        </authorList>
    </citation>
    <scope>NUCLEOTIDE SEQUENCE [LARGE SCALE GENOMIC DNA]</scope>
    <source>
        <strain evidence="3 4">CBS 406.79</strain>
    </source>
</reference>
<dbReference type="GO" id="GO:0004672">
    <property type="term" value="F:protein kinase activity"/>
    <property type="evidence" value="ECO:0007669"/>
    <property type="project" value="InterPro"/>
</dbReference>
<name>A0A8H5CIW6_9AGAR</name>
<dbReference type="SUPFAM" id="SSF56112">
    <property type="entry name" value="Protein kinase-like (PK-like)"/>
    <property type="match status" value="1"/>
</dbReference>